<sequence>MPTTSLDRHIESTPNVLGGRPRIAGRRISVAQIASWHTKHDWPVTQIVSEFNLSPADVHAALAYFYDHREEIEASWQLDLKLEEESKARDPSIVPEIIRKSSRESAADSGSTGG</sequence>
<dbReference type="KEGG" id="ccos:Pan44_08980"/>
<dbReference type="InParanoid" id="A0A517S9S7"/>
<proteinExistence type="predicted"/>
<evidence type="ECO:0000256" key="1">
    <source>
        <dbReference type="SAM" id="MobiDB-lite"/>
    </source>
</evidence>
<dbReference type="InterPro" id="IPR036388">
    <property type="entry name" value="WH-like_DNA-bd_sf"/>
</dbReference>
<dbReference type="Pfam" id="PF04255">
    <property type="entry name" value="DUF433"/>
    <property type="match status" value="1"/>
</dbReference>
<dbReference type="RefSeq" id="WP_145027614.1">
    <property type="nucleotide sequence ID" value="NZ_CP036271.1"/>
</dbReference>
<dbReference type="Gene3D" id="1.10.10.10">
    <property type="entry name" value="Winged helix-like DNA-binding domain superfamily/Winged helix DNA-binding domain"/>
    <property type="match status" value="1"/>
</dbReference>
<dbReference type="InterPro" id="IPR009057">
    <property type="entry name" value="Homeodomain-like_sf"/>
</dbReference>
<organism evidence="2 3">
    <name type="scientific">Caulifigura coniformis</name>
    <dbReference type="NCBI Taxonomy" id="2527983"/>
    <lineage>
        <taxon>Bacteria</taxon>
        <taxon>Pseudomonadati</taxon>
        <taxon>Planctomycetota</taxon>
        <taxon>Planctomycetia</taxon>
        <taxon>Planctomycetales</taxon>
        <taxon>Planctomycetaceae</taxon>
        <taxon>Caulifigura</taxon>
    </lineage>
</organism>
<dbReference type="AlphaFoldDB" id="A0A517S9S7"/>
<dbReference type="InterPro" id="IPR007367">
    <property type="entry name" value="DUF433"/>
</dbReference>
<reference evidence="2 3" key="1">
    <citation type="submission" date="2019-02" db="EMBL/GenBank/DDBJ databases">
        <title>Deep-cultivation of Planctomycetes and their phenomic and genomic characterization uncovers novel biology.</title>
        <authorList>
            <person name="Wiegand S."/>
            <person name="Jogler M."/>
            <person name="Boedeker C."/>
            <person name="Pinto D."/>
            <person name="Vollmers J."/>
            <person name="Rivas-Marin E."/>
            <person name="Kohn T."/>
            <person name="Peeters S.H."/>
            <person name="Heuer A."/>
            <person name="Rast P."/>
            <person name="Oberbeckmann S."/>
            <person name="Bunk B."/>
            <person name="Jeske O."/>
            <person name="Meyerdierks A."/>
            <person name="Storesund J.E."/>
            <person name="Kallscheuer N."/>
            <person name="Luecker S."/>
            <person name="Lage O.M."/>
            <person name="Pohl T."/>
            <person name="Merkel B.J."/>
            <person name="Hornburger P."/>
            <person name="Mueller R.-W."/>
            <person name="Bruemmer F."/>
            <person name="Labrenz M."/>
            <person name="Spormann A.M."/>
            <person name="Op den Camp H."/>
            <person name="Overmann J."/>
            <person name="Amann R."/>
            <person name="Jetten M.S.M."/>
            <person name="Mascher T."/>
            <person name="Medema M.H."/>
            <person name="Devos D.P."/>
            <person name="Kaster A.-K."/>
            <person name="Ovreas L."/>
            <person name="Rohde M."/>
            <person name="Galperin M.Y."/>
            <person name="Jogler C."/>
        </authorList>
    </citation>
    <scope>NUCLEOTIDE SEQUENCE [LARGE SCALE GENOMIC DNA]</scope>
    <source>
        <strain evidence="2 3">Pan44</strain>
    </source>
</reference>
<protein>
    <recommendedName>
        <fullName evidence="4">DUF433 domain-containing protein</fullName>
    </recommendedName>
</protein>
<dbReference type="Proteomes" id="UP000315700">
    <property type="component" value="Chromosome"/>
</dbReference>
<gene>
    <name evidence="2" type="ORF">Pan44_08980</name>
</gene>
<feature type="region of interest" description="Disordered" evidence="1">
    <location>
        <begin position="85"/>
        <end position="114"/>
    </location>
</feature>
<evidence type="ECO:0008006" key="4">
    <source>
        <dbReference type="Google" id="ProtNLM"/>
    </source>
</evidence>
<feature type="compositionally biased region" description="Basic and acidic residues" evidence="1">
    <location>
        <begin position="97"/>
        <end position="106"/>
    </location>
</feature>
<dbReference type="OrthoDB" id="284540at2"/>
<accession>A0A517S9S7</accession>
<evidence type="ECO:0000313" key="2">
    <source>
        <dbReference type="EMBL" id="QDT52885.1"/>
    </source>
</evidence>
<keyword evidence="3" id="KW-1185">Reference proteome</keyword>
<dbReference type="PANTHER" id="PTHR34849:SF1">
    <property type="entry name" value="SLR0770 PROTEIN"/>
    <property type="match status" value="1"/>
</dbReference>
<dbReference type="SUPFAM" id="SSF46689">
    <property type="entry name" value="Homeodomain-like"/>
    <property type="match status" value="1"/>
</dbReference>
<dbReference type="EMBL" id="CP036271">
    <property type="protein sequence ID" value="QDT52885.1"/>
    <property type="molecule type" value="Genomic_DNA"/>
</dbReference>
<name>A0A517S9S7_9PLAN</name>
<evidence type="ECO:0000313" key="3">
    <source>
        <dbReference type="Proteomes" id="UP000315700"/>
    </source>
</evidence>
<dbReference type="PANTHER" id="PTHR34849">
    <property type="entry name" value="SSL5025 PROTEIN"/>
    <property type="match status" value="1"/>
</dbReference>